<reference evidence="2 3" key="1">
    <citation type="submission" date="2020-08" db="EMBL/GenBank/DDBJ databases">
        <title>Plant Genome Project.</title>
        <authorList>
            <person name="Zhang R.-G."/>
        </authorList>
    </citation>
    <scope>NUCLEOTIDE SEQUENCE [LARGE SCALE GENOMIC DNA]</scope>
    <source>
        <tissue evidence="2">Rhizome</tissue>
    </source>
</reference>
<comment type="caution">
    <text evidence="2">The sequence shown here is derived from an EMBL/GenBank/DDBJ whole genome shotgun (WGS) entry which is preliminary data.</text>
</comment>
<name>A0A8J5EQM3_ZINOF</name>
<keyword evidence="1" id="KW-0812">Transmembrane</keyword>
<sequence length="127" mass="14389">MFTHVIFNNTGEGSIEEVNEIIINLVYLAGGSFLASFMGLLLDKNKRAAVVEDAGGRQPRHTRLPQREGVQLHYEQHSITIIGCYVVGFFMMWRLALMASPIVVLLVIPDIIYNRILLELAWKMGRM</sequence>
<feature type="transmembrane region" description="Helical" evidence="1">
    <location>
        <begin position="102"/>
        <end position="122"/>
    </location>
</feature>
<keyword evidence="1" id="KW-0472">Membrane</keyword>
<gene>
    <name evidence="2" type="ORF">ZIOFF_070388</name>
</gene>
<accession>A0A8J5EQM3</accession>
<dbReference type="Proteomes" id="UP000734854">
    <property type="component" value="Unassembled WGS sequence"/>
</dbReference>
<feature type="transmembrane region" description="Helical" evidence="1">
    <location>
        <begin position="21"/>
        <end position="42"/>
    </location>
</feature>
<proteinExistence type="predicted"/>
<organism evidence="2 3">
    <name type="scientific">Zingiber officinale</name>
    <name type="common">Ginger</name>
    <name type="synonym">Amomum zingiber</name>
    <dbReference type="NCBI Taxonomy" id="94328"/>
    <lineage>
        <taxon>Eukaryota</taxon>
        <taxon>Viridiplantae</taxon>
        <taxon>Streptophyta</taxon>
        <taxon>Embryophyta</taxon>
        <taxon>Tracheophyta</taxon>
        <taxon>Spermatophyta</taxon>
        <taxon>Magnoliopsida</taxon>
        <taxon>Liliopsida</taxon>
        <taxon>Zingiberales</taxon>
        <taxon>Zingiberaceae</taxon>
        <taxon>Zingiber</taxon>
    </lineage>
</organism>
<protein>
    <submittedName>
        <fullName evidence="2">Uncharacterized protein</fullName>
    </submittedName>
</protein>
<evidence type="ECO:0000313" key="2">
    <source>
        <dbReference type="EMBL" id="KAG6472910.1"/>
    </source>
</evidence>
<dbReference type="AlphaFoldDB" id="A0A8J5EQM3"/>
<dbReference type="EMBL" id="JACMSC010000020">
    <property type="protein sequence ID" value="KAG6472910.1"/>
    <property type="molecule type" value="Genomic_DNA"/>
</dbReference>
<evidence type="ECO:0000256" key="1">
    <source>
        <dbReference type="SAM" id="Phobius"/>
    </source>
</evidence>
<evidence type="ECO:0000313" key="3">
    <source>
        <dbReference type="Proteomes" id="UP000734854"/>
    </source>
</evidence>
<keyword evidence="3" id="KW-1185">Reference proteome</keyword>
<keyword evidence="1" id="KW-1133">Transmembrane helix</keyword>